<dbReference type="Pfam" id="PF13560">
    <property type="entry name" value="HTH_31"/>
    <property type="match status" value="1"/>
</dbReference>
<keyword evidence="3" id="KW-1185">Reference proteome</keyword>
<dbReference type="AlphaFoldDB" id="A0AAP4B9V3"/>
<evidence type="ECO:0000313" key="3">
    <source>
        <dbReference type="Proteomes" id="UP001300383"/>
    </source>
</evidence>
<accession>A0AAP4B9V3</accession>
<reference evidence="2 3" key="1">
    <citation type="submission" date="2023-05" db="EMBL/GenBank/DDBJ databases">
        <title>[ruminococcus] sp. nov., isolated from a pig farm feces dump.</title>
        <authorList>
            <person name="Chang Y.-H."/>
        </authorList>
    </citation>
    <scope>NUCLEOTIDE SEQUENCE [LARGE SCALE GENOMIC DNA]</scope>
    <source>
        <strain evidence="2 3">YH-rum2234</strain>
    </source>
</reference>
<dbReference type="Gene3D" id="1.10.260.40">
    <property type="entry name" value="lambda repressor-like DNA-binding domains"/>
    <property type="match status" value="1"/>
</dbReference>
<dbReference type="RefSeq" id="WP_331487463.1">
    <property type="nucleotide sequence ID" value="NZ_JASGBQ010000002.1"/>
</dbReference>
<feature type="domain" description="HTH cro/C1-type" evidence="1">
    <location>
        <begin position="7"/>
        <end position="42"/>
    </location>
</feature>
<dbReference type="CDD" id="cd00093">
    <property type="entry name" value="HTH_XRE"/>
    <property type="match status" value="1"/>
</dbReference>
<dbReference type="SMART" id="SM00530">
    <property type="entry name" value="HTH_XRE"/>
    <property type="match status" value="1"/>
</dbReference>
<dbReference type="PROSITE" id="PS50943">
    <property type="entry name" value="HTH_CROC1"/>
    <property type="match status" value="1"/>
</dbReference>
<gene>
    <name evidence="2" type="ORF">QJ036_02470</name>
</gene>
<comment type="caution">
    <text evidence="2">The sequence shown here is derived from an EMBL/GenBank/DDBJ whole genome shotgun (WGS) entry which is preliminary data.</text>
</comment>
<dbReference type="Proteomes" id="UP001300383">
    <property type="component" value="Unassembled WGS sequence"/>
</dbReference>
<dbReference type="SUPFAM" id="SSF47413">
    <property type="entry name" value="lambda repressor-like DNA-binding domains"/>
    <property type="match status" value="1"/>
</dbReference>
<protein>
    <submittedName>
        <fullName evidence="2">Helix-turn-helix domain-containing protein</fullName>
    </submittedName>
</protein>
<dbReference type="InterPro" id="IPR010982">
    <property type="entry name" value="Lambda_DNA-bd_dom_sf"/>
</dbReference>
<evidence type="ECO:0000313" key="2">
    <source>
        <dbReference type="EMBL" id="MDI9241343.1"/>
    </source>
</evidence>
<dbReference type="InterPro" id="IPR001387">
    <property type="entry name" value="Cro/C1-type_HTH"/>
</dbReference>
<name>A0AAP4B9V3_9FIRM</name>
<evidence type="ECO:0000259" key="1">
    <source>
        <dbReference type="PROSITE" id="PS50943"/>
    </source>
</evidence>
<dbReference type="GO" id="GO:0003677">
    <property type="term" value="F:DNA binding"/>
    <property type="evidence" value="ECO:0007669"/>
    <property type="project" value="InterPro"/>
</dbReference>
<dbReference type="EMBL" id="JASGBQ010000002">
    <property type="protein sequence ID" value="MDI9241343.1"/>
    <property type="molecule type" value="Genomic_DNA"/>
</dbReference>
<proteinExistence type="predicted"/>
<sequence length="71" mass="8590">MESADKIRRLREQTGMTRKDFSIHIGIPLRTIEDWEAGRRRPPEYIPRLIDYQLKYEELIGKMKKEEQDVD</sequence>
<organism evidence="2 3">
    <name type="scientific">Fusibacillus kribbianus</name>
    <dbReference type="NCBI Taxonomy" id="3044208"/>
    <lineage>
        <taxon>Bacteria</taxon>
        <taxon>Bacillati</taxon>
        <taxon>Bacillota</taxon>
        <taxon>Clostridia</taxon>
        <taxon>Lachnospirales</taxon>
        <taxon>Lachnospiraceae</taxon>
        <taxon>Fusibacillus</taxon>
    </lineage>
</organism>